<evidence type="ECO:0000313" key="6">
    <source>
        <dbReference type="EMBL" id="PIS17276.1"/>
    </source>
</evidence>
<evidence type="ECO:0000256" key="5">
    <source>
        <dbReference type="SAM" id="Phobius"/>
    </source>
</evidence>
<dbReference type="GO" id="GO:0005524">
    <property type="term" value="F:ATP binding"/>
    <property type="evidence" value="ECO:0007669"/>
    <property type="project" value="UniProtKB-KW"/>
</dbReference>
<feature type="active site" description="Proton acceptor" evidence="1">
    <location>
        <position position="83"/>
    </location>
</feature>
<dbReference type="GO" id="GO:0046872">
    <property type="term" value="F:metal ion binding"/>
    <property type="evidence" value="ECO:0007669"/>
    <property type="project" value="UniProtKB-KW"/>
</dbReference>
<feature type="transmembrane region" description="Helical" evidence="5">
    <location>
        <begin position="70"/>
        <end position="89"/>
    </location>
</feature>
<feature type="binding site" evidence="4">
    <location>
        <position position="42"/>
    </location>
    <ligand>
        <name>a divalent metal cation</name>
        <dbReference type="ChEBI" id="CHEBI:60240"/>
    </ligand>
</feature>
<dbReference type="CDD" id="cd14265">
    <property type="entry name" value="UDPK_IM_like"/>
    <property type="match status" value="1"/>
</dbReference>
<keyword evidence="3" id="KW-0067">ATP-binding</keyword>
<feature type="binding site" evidence="3">
    <location>
        <position position="42"/>
    </location>
    <ligand>
        <name>ATP</name>
        <dbReference type="ChEBI" id="CHEBI:30616"/>
    </ligand>
</feature>
<dbReference type="InterPro" id="IPR000829">
    <property type="entry name" value="DAGK"/>
</dbReference>
<evidence type="ECO:0000256" key="4">
    <source>
        <dbReference type="PIRSR" id="PIRSR600829-4"/>
    </source>
</evidence>
<dbReference type="Pfam" id="PF01219">
    <property type="entry name" value="DAGK_prokar"/>
    <property type="match status" value="1"/>
</dbReference>
<sequence length="134" mass="15167">MKPCNRMGFLHLKSIIVELKNMKLLKSFKFAFAGIVTILKEEHAFRVMFLIAISVIIAMFYFHLPLMQKVLLFTMIVLILVLELVNSVVEKVLDFVCPDFNGKVKIIKNMMAGIVLLACIGAAAIGILIFYPYL</sequence>
<keyword evidence="4" id="KW-0460">Magnesium</keyword>
<dbReference type="InterPro" id="IPR033717">
    <property type="entry name" value="UDPK"/>
</dbReference>
<keyword evidence="5" id="KW-0472">Membrane</keyword>
<dbReference type="GO" id="GO:0016020">
    <property type="term" value="C:membrane"/>
    <property type="evidence" value="ECO:0007669"/>
    <property type="project" value="InterPro"/>
</dbReference>
<feature type="binding site" evidence="2">
    <location>
        <position position="83"/>
    </location>
    <ligand>
        <name>substrate</name>
    </ligand>
</feature>
<gene>
    <name evidence="6" type="ORF">COT59_01485</name>
</gene>
<keyword evidence="3" id="KW-0547">Nucleotide-binding</keyword>
<keyword evidence="5" id="KW-1133">Transmembrane helix</keyword>
<proteinExistence type="predicted"/>
<feature type="transmembrane region" description="Helical" evidence="5">
    <location>
        <begin position="110"/>
        <end position="133"/>
    </location>
</feature>
<feature type="transmembrane region" description="Helical" evidence="5">
    <location>
        <begin position="47"/>
        <end position="64"/>
    </location>
</feature>
<evidence type="ECO:0000313" key="7">
    <source>
        <dbReference type="Proteomes" id="UP000229675"/>
    </source>
</evidence>
<dbReference type="GO" id="GO:0008654">
    <property type="term" value="P:phospholipid biosynthetic process"/>
    <property type="evidence" value="ECO:0007669"/>
    <property type="project" value="InterPro"/>
</dbReference>
<dbReference type="EMBL" id="PEZD01000034">
    <property type="protein sequence ID" value="PIS17276.1"/>
    <property type="molecule type" value="Genomic_DNA"/>
</dbReference>
<accession>A0A2H0WX79</accession>
<keyword evidence="5" id="KW-0812">Transmembrane</keyword>
<dbReference type="AlphaFoldDB" id="A0A2H0WX79"/>
<comment type="caution">
    <text evidence="6">The sequence shown here is derived from an EMBL/GenBank/DDBJ whole genome shotgun (WGS) entry which is preliminary data.</text>
</comment>
<evidence type="ECO:0000256" key="1">
    <source>
        <dbReference type="PIRSR" id="PIRSR600829-1"/>
    </source>
</evidence>
<protein>
    <recommendedName>
        <fullName evidence="8">Diacylglycerol kinase</fullName>
    </recommendedName>
</protein>
<dbReference type="Gene3D" id="1.10.3830.10">
    <property type="entry name" value="Diacylglycerol kinase (DAGK) domain"/>
    <property type="match status" value="1"/>
</dbReference>
<dbReference type="Proteomes" id="UP000229675">
    <property type="component" value="Unassembled WGS sequence"/>
</dbReference>
<feature type="binding site" evidence="4">
    <location>
        <position position="90"/>
    </location>
    <ligand>
        <name>a divalent metal cation</name>
        <dbReference type="ChEBI" id="CHEBI:60240"/>
    </ligand>
</feature>
<organism evidence="6 7">
    <name type="scientific">Candidatus Nealsonbacteria bacterium CG09_land_8_20_14_0_10_42_14</name>
    <dbReference type="NCBI Taxonomy" id="1974707"/>
    <lineage>
        <taxon>Bacteria</taxon>
        <taxon>Candidatus Nealsoniibacteriota</taxon>
    </lineage>
</organism>
<comment type="cofactor">
    <cofactor evidence="4">
        <name>Mg(2+)</name>
        <dbReference type="ChEBI" id="CHEBI:18420"/>
    </cofactor>
    <text evidence="4">Mn(2+), Zn(2+), Cd(2+) and Co(2+) support activity to lesser extents.</text>
</comment>
<keyword evidence="4" id="KW-0479">Metal-binding</keyword>
<name>A0A2H0WX79_9BACT</name>
<dbReference type="PANTHER" id="PTHR34299">
    <property type="entry name" value="DIACYLGLYCEROL KINASE"/>
    <property type="match status" value="1"/>
</dbReference>
<dbReference type="PANTHER" id="PTHR34299:SF1">
    <property type="entry name" value="DIACYLGLYCEROL KINASE"/>
    <property type="match status" value="1"/>
</dbReference>
<evidence type="ECO:0000256" key="3">
    <source>
        <dbReference type="PIRSR" id="PIRSR600829-3"/>
    </source>
</evidence>
<evidence type="ECO:0008006" key="8">
    <source>
        <dbReference type="Google" id="ProtNLM"/>
    </source>
</evidence>
<evidence type="ECO:0000256" key="2">
    <source>
        <dbReference type="PIRSR" id="PIRSR600829-2"/>
    </source>
</evidence>
<feature type="binding site" evidence="3">
    <location>
        <position position="90"/>
    </location>
    <ligand>
        <name>ATP</name>
        <dbReference type="ChEBI" id="CHEBI:30616"/>
    </ligand>
</feature>
<dbReference type="GO" id="GO:0016301">
    <property type="term" value="F:kinase activity"/>
    <property type="evidence" value="ECO:0007669"/>
    <property type="project" value="InterPro"/>
</dbReference>
<reference evidence="7" key="1">
    <citation type="submission" date="2017-09" db="EMBL/GenBank/DDBJ databases">
        <title>Depth-based differentiation of microbial function through sediment-hosted aquifers and enrichment of novel symbionts in the deep terrestrial subsurface.</title>
        <authorList>
            <person name="Probst A.J."/>
            <person name="Ladd B."/>
            <person name="Jarett J.K."/>
            <person name="Geller-Mcgrath D.E."/>
            <person name="Sieber C.M.K."/>
            <person name="Emerson J.B."/>
            <person name="Anantharaman K."/>
            <person name="Thomas B.C."/>
            <person name="Malmstrom R."/>
            <person name="Stieglmeier M."/>
            <person name="Klingl A."/>
            <person name="Woyke T."/>
            <person name="Ryan C.M."/>
            <person name="Banfield J.F."/>
        </authorList>
    </citation>
    <scope>NUCLEOTIDE SEQUENCE [LARGE SCALE GENOMIC DNA]</scope>
</reference>